<keyword evidence="4" id="KW-0449">Lipoprotein</keyword>
<dbReference type="PROSITE" id="PS51257">
    <property type="entry name" value="PROKAR_LIPOPROTEIN"/>
    <property type="match status" value="1"/>
</dbReference>
<reference evidence="5" key="1">
    <citation type="journal article" date="2019" name="Int. J. Syst. Evol. Microbiol.">
        <title>The Global Catalogue of Microorganisms (GCM) 10K type strain sequencing project: providing services to taxonomists for standard genome sequencing and annotation.</title>
        <authorList>
            <consortium name="The Broad Institute Genomics Platform"/>
            <consortium name="The Broad Institute Genome Sequencing Center for Infectious Disease"/>
            <person name="Wu L."/>
            <person name="Ma J."/>
        </authorList>
    </citation>
    <scope>NUCLEOTIDE SEQUENCE [LARGE SCALE GENOMIC DNA]</scope>
    <source>
        <strain evidence="5">JCM 11650</strain>
    </source>
</reference>
<evidence type="ECO:0000313" key="5">
    <source>
        <dbReference type="Proteomes" id="UP001595967"/>
    </source>
</evidence>
<dbReference type="Pfam" id="PF04333">
    <property type="entry name" value="MlaA"/>
    <property type="match status" value="1"/>
</dbReference>
<feature type="signal peptide" evidence="3">
    <location>
        <begin position="1"/>
        <end position="18"/>
    </location>
</feature>
<sequence>MMSKKLLSFFSFSRRALAASLAGGCLVLAGCASVPEGQARNPQDPWEGYNRSMMTFNDKVDTAVFKPVATAYKTVTPRPVRTGVTNFFDNIGDLWSMVNYLLQGRGEKAYNHMVRFTTNTVFGLGGVLDIATEAQIPREKQDFGLTLAHWGMKPGPYLVLPFWGPSTLRDTVALPVDWRGYVLDRMHPVSHRNTLTVVRWTDKRANLLDTTDMVDAIALDRYSLIRDFYLQQRDPKAQDENAGKIEDFDD</sequence>
<proteinExistence type="inferred from homology"/>
<dbReference type="RefSeq" id="WP_377725309.1">
    <property type="nucleotide sequence ID" value="NZ_JBHSEW010000005.1"/>
</dbReference>
<comment type="caution">
    <text evidence="4">The sequence shown here is derived from an EMBL/GenBank/DDBJ whole genome shotgun (WGS) entry which is preliminary data.</text>
</comment>
<dbReference type="Proteomes" id="UP001595967">
    <property type="component" value="Unassembled WGS sequence"/>
</dbReference>
<dbReference type="PANTHER" id="PTHR30035">
    <property type="entry name" value="LIPOPROTEIN VACJ-RELATED"/>
    <property type="match status" value="1"/>
</dbReference>
<dbReference type="InterPro" id="IPR007428">
    <property type="entry name" value="MlaA"/>
</dbReference>
<organism evidence="4 5">
    <name type="scientific">Comamonas nitrativorans</name>
    <dbReference type="NCBI Taxonomy" id="108437"/>
    <lineage>
        <taxon>Bacteria</taxon>
        <taxon>Pseudomonadati</taxon>
        <taxon>Pseudomonadota</taxon>
        <taxon>Betaproteobacteria</taxon>
        <taxon>Burkholderiales</taxon>
        <taxon>Comamonadaceae</taxon>
        <taxon>Comamonas</taxon>
    </lineage>
</organism>
<dbReference type="EMBL" id="JBHSEW010000005">
    <property type="protein sequence ID" value="MFC4622045.1"/>
    <property type="molecule type" value="Genomic_DNA"/>
</dbReference>
<protein>
    <submittedName>
        <fullName evidence="4">VacJ family lipoprotein</fullName>
    </submittedName>
</protein>
<dbReference type="PANTHER" id="PTHR30035:SF3">
    <property type="entry name" value="INTERMEMBRANE PHOSPHOLIPID TRANSPORT SYSTEM LIPOPROTEIN MLAA"/>
    <property type="match status" value="1"/>
</dbReference>
<name>A0ABV9GZ93_9BURK</name>
<evidence type="ECO:0000256" key="1">
    <source>
        <dbReference type="ARBA" id="ARBA00010634"/>
    </source>
</evidence>
<evidence type="ECO:0000256" key="3">
    <source>
        <dbReference type="SAM" id="SignalP"/>
    </source>
</evidence>
<evidence type="ECO:0000256" key="2">
    <source>
        <dbReference type="ARBA" id="ARBA00022729"/>
    </source>
</evidence>
<feature type="chain" id="PRO_5046713442" evidence="3">
    <location>
        <begin position="19"/>
        <end position="250"/>
    </location>
</feature>
<comment type="similarity">
    <text evidence="1">Belongs to the MlaA family.</text>
</comment>
<accession>A0ABV9GZ93</accession>
<gene>
    <name evidence="4" type="ORF">ACFO3A_07410</name>
</gene>
<dbReference type="PRINTS" id="PR01805">
    <property type="entry name" value="VACJLIPOPROT"/>
</dbReference>
<keyword evidence="5" id="KW-1185">Reference proteome</keyword>
<evidence type="ECO:0000313" key="4">
    <source>
        <dbReference type="EMBL" id="MFC4622045.1"/>
    </source>
</evidence>
<keyword evidence="2 3" id="KW-0732">Signal</keyword>